<dbReference type="OrthoDB" id="4326688at2759"/>
<name>A0A9X0B5N6_9EURO</name>
<dbReference type="Proteomes" id="UP001147782">
    <property type="component" value="Unassembled WGS sequence"/>
</dbReference>
<dbReference type="AlphaFoldDB" id="A0A9X0B5N6"/>
<comment type="caution">
    <text evidence="2">The sequence shown here is derived from an EMBL/GenBank/DDBJ whole genome shotgun (WGS) entry which is preliminary data.</text>
</comment>
<organism evidence="2 3">
    <name type="scientific">Penicillium cataractarum</name>
    <dbReference type="NCBI Taxonomy" id="2100454"/>
    <lineage>
        <taxon>Eukaryota</taxon>
        <taxon>Fungi</taxon>
        <taxon>Dikarya</taxon>
        <taxon>Ascomycota</taxon>
        <taxon>Pezizomycotina</taxon>
        <taxon>Eurotiomycetes</taxon>
        <taxon>Eurotiomycetidae</taxon>
        <taxon>Eurotiales</taxon>
        <taxon>Aspergillaceae</taxon>
        <taxon>Penicillium</taxon>
    </lineage>
</organism>
<evidence type="ECO:0000313" key="2">
    <source>
        <dbReference type="EMBL" id="KAJ5389104.1"/>
    </source>
</evidence>
<evidence type="ECO:0000313" key="3">
    <source>
        <dbReference type="Proteomes" id="UP001147782"/>
    </source>
</evidence>
<feature type="compositionally biased region" description="Basic and acidic residues" evidence="1">
    <location>
        <begin position="27"/>
        <end position="37"/>
    </location>
</feature>
<evidence type="ECO:0000256" key="1">
    <source>
        <dbReference type="SAM" id="MobiDB-lite"/>
    </source>
</evidence>
<dbReference type="EMBL" id="JAPZBS010000001">
    <property type="protein sequence ID" value="KAJ5389104.1"/>
    <property type="molecule type" value="Genomic_DNA"/>
</dbReference>
<dbReference type="GeneID" id="81432280"/>
<sequence>MSEQKRPHIEQKRATGRAKRLRTVPADPERLFPEPYKRYPPSVPPITDPKNVPAGWNAEDDDIDERDVEKWIQRCHDRIQDGIMPQWWEKKLEVYQEIKKTIDSVKDSEKSGLSLEAVMRVKNLELIEEYLEAEGDPFSQLVNITALIKGYRDGTLTWEDGRVSYWSNGKCMHGPVAFDMTFDDAKKYNQLCKGKSFWVEGNSRQLADSTFKLNGPGAVPMLAYNTPAWKSKGRPKRMLLHHHEIDFYFRVPGVGSQISNVDYGHQATHRKFMDDTGSSMPIVFQDDVERIISYAGGSKPPFLCYVHSTNADRGTSVNPTCLIEYNIRSTLPNHDWMRPPNHWVSVQSIMKPHYFNPVVDYRLSGMWMRRILYTATAPDNLGLIYLAESFAALRDSLPQADVRNAVPQPAYGPSDPETVNTAPTIYVRRLMNVPP</sequence>
<keyword evidence="3" id="KW-1185">Reference proteome</keyword>
<feature type="region of interest" description="Disordered" evidence="1">
    <location>
        <begin position="1"/>
        <end position="54"/>
    </location>
</feature>
<dbReference type="RefSeq" id="XP_056559832.1">
    <property type="nucleotide sequence ID" value="XM_056693103.1"/>
</dbReference>
<gene>
    <name evidence="2" type="ORF">N7496_000172</name>
</gene>
<reference evidence="2" key="2">
    <citation type="journal article" date="2023" name="IMA Fungus">
        <title>Comparative genomic study of the Penicillium genus elucidates a diverse pangenome and 15 lateral gene transfer events.</title>
        <authorList>
            <person name="Petersen C."/>
            <person name="Sorensen T."/>
            <person name="Nielsen M.R."/>
            <person name="Sondergaard T.E."/>
            <person name="Sorensen J.L."/>
            <person name="Fitzpatrick D.A."/>
            <person name="Frisvad J.C."/>
            <person name="Nielsen K.L."/>
        </authorList>
    </citation>
    <scope>NUCLEOTIDE SEQUENCE</scope>
    <source>
        <strain evidence="2">IBT 29864</strain>
    </source>
</reference>
<protein>
    <submittedName>
        <fullName evidence="2">Uncharacterized protein</fullName>
    </submittedName>
</protein>
<reference evidence="2" key="1">
    <citation type="submission" date="2022-11" db="EMBL/GenBank/DDBJ databases">
        <authorList>
            <person name="Petersen C."/>
        </authorList>
    </citation>
    <scope>NUCLEOTIDE SEQUENCE</scope>
    <source>
        <strain evidence="2">IBT 29864</strain>
    </source>
</reference>
<accession>A0A9X0B5N6</accession>
<feature type="compositionally biased region" description="Basic and acidic residues" evidence="1">
    <location>
        <begin position="1"/>
        <end position="13"/>
    </location>
</feature>
<proteinExistence type="predicted"/>